<protein>
    <submittedName>
        <fullName evidence="10">Methyl-accepting chemotaxis protein</fullName>
    </submittedName>
</protein>
<gene>
    <name evidence="10" type="ORF">FIM25_00490</name>
</gene>
<comment type="similarity">
    <text evidence="4">Belongs to the methyl-accepting chemotaxis (MCP) protein family.</text>
</comment>
<organism evidence="10 11">
    <name type="scientific">Desulfobotulus mexicanus</name>
    <dbReference type="NCBI Taxonomy" id="2586642"/>
    <lineage>
        <taxon>Bacteria</taxon>
        <taxon>Pseudomonadati</taxon>
        <taxon>Thermodesulfobacteriota</taxon>
        <taxon>Desulfobacteria</taxon>
        <taxon>Desulfobacterales</taxon>
        <taxon>Desulfobacteraceae</taxon>
        <taxon>Desulfobotulus</taxon>
    </lineage>
</organism>
<dbReference type="GO" id="GO:0004888">
    <property type="term" value="F:transmembrane signaling receptor activity"/>
    <property type="evidence" value="ECO:0007669"/>
    <property type="project" value="InterPro"/>
</dbReference>
<evidence type="ECO:0000259" key="7">
    <source>
        <dbReference type="PROSITE" id="PS50111"/>
    </source>
</evidence>
<dbReference type="PROSITE" id="PS50111">
    <property type="entry name" value="CHEMOTAXIS_TRANSDUC_2"/>
    <property type="match status" value="1"/>
</dbReference>
<dbReference type="SMART" id="SM00283">
    <property type="entry name" value="MA"/>
    <property type="match status" value="1"/>
</dbReference>
<keyword evidence="2" id="KW-1003">Cell membrane</keyword>
<dbReference type="Gene3D" id="1.10.287.950">
    <property type="entry name" value="Methyl-accepting chemotaxis protein"/>
    <property type="match status" value="1"/>
</dbReference>
<evidence type="ECO:0000259" key="8">
    <source>
        <dbReference type="PROSITE" id="PS50192"/>
    </source>
</evidence>
<dbReference type="OrthoDB" id="9814362at2"/>
<keyword evidence="2" id="KW-0997">Cell inner membrane</keyword>
<dbReference type="CDD" id="cd06225">
    <property type="entry name" value="HAMP"/>
    <property type="match status" value="1"/>
</dbReference>
<dbReference type="PRINTS" id="PR00260">
    <property type="entry name" value="CHEMTRNSDUCR"/>
</dbReference>
<reference evidence="10 11" key="1">
    <citation type="submission" date="2019-06" db="EMBL/GenBank/DDBJ databases">
        <title>Desulfobotulus mexicanus sp. nov., a novel sulfate-reducing bacterium isolated from the sediment of an alkaline crater lake in Mexico.</title>
        <authorList>
            <person name="Hirschler-Rea A."/>
        </authorList>
    </citation>
    <scope>NUCLEOTIDE SEQUENCE [LARGE SCALE GENOMIC DNA]</scope>
    <source>
        <strain evidence="10 11">PAR22N</strain>
    </source>
</reference>
<comment type="subcellular location">
    <subcellularLocation>
        <location evidence="1">Cell inner membrane</location>
        <topology evidence="1">Multi-pass membrane protein</topology>
    </subcellularLocation>
</comment>
<dbReference type="EMBL" id="VDMB01000001">
    <property type="protein sequence ID" value="TYT76067.1"/>
    <property type="molecule type" value="Genomic_DNA"/>
</dbReference>
<dbReference type="Pfam" id="PF00672">
    <property type="entry name" value="HAMP"/>
    <property type="match status" value="1"/>
</dbReference>
<dbReference type="PANTHER" id="PTHR32089:SF112">
    <property type="entry name" value="LYSOZYME-LIKE PROTEIN-RELATED"/>
    <property type="match status" value="1"/>
</dbReference>
<keyword evidence="6" id="KW-0472">Membrane</keyword>
<accession>A0A5Q4VIL9</accession>
<evidence type="ECO:0000256" key="4">
    <source>
        <dbReference type="ARBA" id="ARBA00029447"/>
    </source>
</evidence>
<keyword evidence="6" id="KW-1133">Transmembrane helix</keyword>
<keyword evidence="6" id="KW-0812">Transmembrane</keyword>
<dbReference type="SUPFAM" id="SSF58104">
    <property type="entry name" value="Methyl-accepting chemotaxis protein (MCP) signaling domain"/>
    <property type="match status" value="1"/>
</dbReference>
<evidence type="ECO:0000259" key="9">
    <source>
        <dbReference type="PROSITE" id="PS50885"/>
    </source>
</evidence>
<evidence type="ECO:0000256" key="5">
    <source>
        <dbReference type="PROSITE-ProRule" id="PRU00284"/>
    </source>
</evidence>
<dbReference type="InterPro" id="IPR004089">
    <property type="entry name" value="MCPsignal_dom"/>
</dbReference>
<evidence type="ECO:0000256" key="3">
    <source>
        <dbReference type="ARBA" id="ARBA00023224"/>
    </source>
</evidence>
<dbReference type="InterPro" id="IPR003660">
    <property type="entry name" value="HAMP_dom"/>
</dbReference>
<dbReference type="PROSITE" id="PS50192">
    <property type="entry name" value="T_SNARE"/>
    <property type="match status" value="1"/>
</dbReference>
<evidence type="ECO:0000313" key="11">
    <source>
        <dbReference type="Proteomes" id="UP000321899"/>
    </source>
</evidence>
<evidence type="ECO:0000256" key="1">
    <source>
        <dbReference type="ARBA" id="ARBA00004429"/>
    </source>
</evidence>
<dbReference type="InterPro" id="IPR000727">
    <property type="entry name" value="T_SNARE_dom"/>
</dbReference>
<keyword evidence="3 5" id="KW-0807">Transducer</keyword>
<comment type="caution">
    <text evidence="10">The sequence shown here is derived from an EMBL/GenBank/DDBJ whole genome shotgun (WGS) entry which is preliminary data.</text>
</comment>
<dbReference type="InterPro" id="IPR004090">
    <property type="entry name" value="Chemotax_Me-accpt_rcpt"/>
</dbReference>
<feature type="domain" description="Methyl-accepting transducer" evidence="7">
    <location>
        <begin position="436"/>
        <end position="658"/>
    </location>
</feature>
<dbReference type="GO" id="GO:0005886">
    <property type="term" value="C:plasma membrane"/>
    <property type="evidence" value="ECO:0007669"/>
    <property type="project" value="UniProtKB-SubCell"/>
</dbReference>
<feature type="domain" description="T-SNARE coiled-coil homology" evidence="8">
    <location>
        <begin position="581"/>
        <end position="643"/>
    </location>
</feature>
<dbReference type="GO" id="GO:0006935">
    <property type="term" value="P:chemotaxis"/>
    <property type="evidence" value="ECO:0007669"/>
    <property type="project" value="InterPro"/>
</dbReference>
<feature type="domain" description="HAMP" evidence="9">
    <location>
        <begin position="349"/>
        <end position="403"/>
    </location>
</feature>
<dbReference type="PROSITE" id="PS50885">
    <property type="entry name" value="HAMP"/>
    <property type="match status" value="1"/>
</dbReference>
<keyword evidence="11" id="KW-1185">Reference proteome</keyword>
<dbReference type="SMART" id="SM00304">
    <property type="entry name" value="HAMP"/>
    <property type="match status" value="1"/>
</dbReference>
<proteinExistence type="inferred from homology"/>
<dbReference type="AlphaFoldDB" id="A0A5Q4VIL9"/>
<feature type="transmembrane region" description="Helical" evidence="6">
    <location>
        <begin position="329"/>
        <end position="348"/>
    </location>
</feature>
<evidence type="ECO:0000256" key="6">
    <source>
        <dbReference type="SAM" id="Phobius"/>
    </source>
</evidence>
<dbReference type="Pfam" id="PF00015">
    <property type="entry name" value="MCPsignal"/>
    <property type="match status" value="1"/>
</dbReference>
<dbReference type="GO" id="GO:0007165">
    <property type="term" value="P:signal transduction"/>
    <property type="evidence" value="ECO:0007669"/>
    <property type="project" value="UniProtKB-KW"/>
</dbReference>
<sequence length="695" mass="75274">MLKTLKLRTRLFAGFGILTFILFLMSLGAAVNLGNIRSQTDKLIHDNLPQWSSANSIYAEVTATGYHMAAYELSGNENDFKAAVNASDLAMKTVLEGRKTGLERKNPEFSKKMQEMESILSRYQDLMKRSRSAAESISENHKAVARSAHLFIENITAYNSMQKEAMVQQLSSAFGDRGMVRAGLDLASEEELQIRHDRIQAGSNILSSGNALYAALWKAESRRDSEALYALLPEIRRLHQTMTKLVEVTRQPQNLKQLRTAMGALDTNVSSVESLIRLRQGAVETAKSQTLAYQELLSLATALSKEAHGHAMEGGGQTNRIVQGSMKTLIQMAAAGLALAIILTFLIIRAITRPIRETSLLLKNIAEGEGDLTKRLEVKTRDEMGEMAEWFNRFAENIRKMVQQISHKSADLSTTAKELTRLSASMDEESVHTRSLSKNTEISLSSTSRDMQDVAAAVSQASGNLSTIAAASEEMTASISEIARNASSASDIAKKAAIEGASASERMASLGASARSIDKVTEAIEAISAQINLLALNATIEAARAGEAGRGFAVVANEIKELARQTGESTQEIKSRIEDIQESSRNSEQEIIGITKIINEIEDIVTSIAAAVEEQAFTMQEVASNIAEAAAGISEVNKKVGSSAERIKDSSHETTEVAQAATRMESGSHGVKKGAEELAGLAESLKAMVGRFRTS</sequence>
<dbReference type="Proteomes" id="UP000321899">
    <property type="component" value="Unassembled WGS sequence"/>
</dbReference>
<evidence type="ECO:0000256" key="2">
    <source>
        <dbReference type="ARBA" id="ARBA00022519"/>
    </source>
</evidence>
<name>A0A5Q4VIL9_9BACT</name>
<evidence type="ECO:0000313" key="10">
    <source>
        <dbReference type="EMBL" id="TYT76067.1"/>
    </source>
</evidence>
<dbReference type="RefSeq" id="WP_139445059.1">
    <property type="nucleotide sequence ID" value="NZ_VDMB01000001.1"/>
</dbReference>
<dbReference type="PANTHER" id="PTHR32089">
    <property type="entry name" value="METHYL-ACCEPTING CHEMOTAXIS PROTEIN MCPB"/>
    <property type="match status" value="1"/>
</dbReference>